<reference evidence="2 3" key="1">
    <citation type="journal article" date="2014" name="Genome Biol. Evol.">
        <title>The secreted proteins of Achlya hypogyna and Thraustotheca clavata identify the ancestral oomycete secretome and reveal gene acquisitions by horizontal gene transfer.</title>
        <authorList>
            <person name="Misner I."/>
            <person name="Blouin N."/>
            <person name="Leonard G."/>
            <person name="Richards T.A."/>
            <person name="Lane C.E."/>
        </authorList>
    </citation>
    <scope>NUCLEOTIDE SEQUENCE [LARGE SCALE GENOMIC DNA]</scope>
    <source>
        <strain evidence="2 3">ATCC 48635</strain>
    </source>
</reference>
<dbReference type="Proteomes" id="UP000243579">
    <property type="component" value="Unassembled WGS sequence"/>
</dbReference>
<name>A0A1V9ZDN1_ACHHY</name>
<protein>
    <submittedName>
        <fullName evidence="2">Viable flagellar protein number 3</fullName>
    </submittedName>
</protein>
<keyword evidence="2" id="KW-0969">Cilium</keyword>
<gene>
    <name evidence="2" type="ORF">ACHHYP_17004</name>
</gene>
<comment type="caution">
    <text evidence="2">The sequence shown here is derived from an EMBL/GenBank/DDBJ whole genome shotgun (WGS) entry which is preliminary data.</text>
</comment>
<dbReference type="EMBL" id="JNBR01000154">
    <property type="protein sequence ID" value="OQR96089.1"/>
    <property type="molecule type" value="Genomic_DNA"/>
</dbReference>
<keyword evidence="2" id="KW-0966">Cell projection</keyword>
<evidence type="ECO:0000313" key="2">
    <source>
        <dbReference type="EMBL" id="OQR96089.1"/>
    </source>
</evidence>
<feature type="compositionally biased region" description="Basic and acidic residues" evidence="1">
    <location>
        <begin position="373"/>
        <end position="396"/>
    </location>
</feature>
<feature type="region of interest" description="Disordered" evidence="1">
    <location>
        <begin position="322"/>
        <end position="531"/>
    </location>
</feature>
<sequence length="554" mass="62252">MSSEGKSMEATGTMCFHGVEYSVEIWVQRDELHVQVEEESLKATPDIDRWGGHFPAAYIEELTKKTGNFKRFYTFVNMLVSALNHKSDSVFIDLLTYSDLELYRKRKLGKSMTDTGASTPHANNKRYLILTYAVEFDRVHYPLPLNSIDHASPELLQKTILRLKQALAEAKVDGGYPDKQLAALQDENASLRVQIKQLQSTRDGDATEAELQGAARELKELMARYQQLRKDSSKEINELKAQIEALESQQSRVDVEAIDQKYAQRIRQLEKEMERARTDHKRLVMQLERQVDNERTKLGVAETELHELQLKNRELMRQLAVARTKSTPRDRPAPPPPPVLSGPRNTRTSTPTRRPLSRPSSGHESDGEPPLRYADRPPRTTYKRFDPTAYHLERQAKLRARSQSPQPPTRASSASRLPANGYSSDSSAGYQSGGSTSSRRPRPRSRQGSFEHQRDATARLASPRYPTSKKASPAPTSRRSPSPTVPRKAPTKSQTAKPFTKAKTTATPVVKALPAFDDDSDSDLGPSSFTDIDNRLNALQQFLKDAKHGVKGGQ</sequence>
<dbReference type="STRING" id="1202772.A0A1V9ZDN1"/>
<feature type="compositionally biased region" description="Low complexity" evidence="1">
    <location>
        <begin position="495"/>
        <end position="512"/>
    </location>
</feature>
<keyword evidence="3" id="KW-1185">Reference proteome</keyword>
<dbReference type="AlphaFoldDB" id="A0A1V9ZDN1"/>
<feature type="compositionally biased region" description="Low complexity" evidence="1">
    <location>
        <begin position="471"/>
        <end position="482"/>
    </location>
</feature>
<evidence type="ECO:0000313" key="3">
    <source>
        <dbReference type="Proteomes" id="UP000243579"/>
    </source>
</evidence>
<evidence type="ECO:0000256" key="1">
    <source>
        <dbReference type="SAM" id="MobiDB-lite"/>
    </source>
</evidence>
<keyword evidence="2" id="KW-0282">Flagellum</keyword>
<feature type="compositionally biased region" description="Low complexity" evidence="1">
    <location>
        <begin position="341"/>
        <end position="360"/>
    </location>
</feature>
<dbReference type="InterPro" id="IPR049733">
    <property type="entry name" value="CCDC61_N"/>
</dbReference>
<dbReference type="OrthoDB" id="568137at2759"/>
<accession>A0A1V9ZDN1</accession>
<proteinExistence type="predicted"/>
<feature type="compositionally biased region" description="Polar residues" evidence="1">
    <location>
        <begin position="401"/>
        <end position="430"/>
    </location>
</feature>
<dbReference type="CDD" id="cd22284">
    <property type="entry name" value="HD_CCDC61_N"/>
    <property type="match status" value="1"/>
</dbReference>
<organism evidence="2 3">
    <name type="scientific">Achlya hypogyna</name>
    <name type="common">Oomycete</name>
    <name type="synonym">Protoachlya hypogyna</name>
    <dbReference type="NCBI Taxonomy" id="1202772"/>
    <lineage>
        <taxon>Eukaryota</taxon>
        <taxon>Sar</taxon>
        <taxon>Stramenopiles</taxon>
        <taxon>Oomycota</taxon>
        <taxon>Saprolegniomycetes</taxon>
        <taxon>Saprolegniales</taxon>
        <taxon>Achlyaceae</taxon>
        <taxon>Achlya</taxon>
    </lineage>
</organism>
<dbReference type="PANTHER" id="PTHR43941">
    <property type="entry name" value="STRUCTURAL MAINTENANCE OF CHROMOSOMES PROTEIN 2"/>
    <property type="match status" value="1"/>
</dbReference>